<reference evidence="6 7" key="1">
    <citation type="submission" date="2017-10" db="EMBL/GenBank/DDBJ databases">
        <title>Nyctiphanis sp. nov., isolated from the stomach of the euphausiid Nyctiphanes simplex (Hansen, 1911) in the Gulf of California.</title>
        <authorList>
            <person name="Gomez-Gil B."/>
            <person name="Aguilar-Mendez M."/>
            <person name="Lopez-Cortes A."/>
            <person name="Gomez-Gutierrez J."/>
            <person name="Roque A."/>
            <person name="Lang E."/>
            <person name="Gonzalez-Castillo A."/>
        </authorList>
    </citation>
    <scope>NUCLEOTIDE SEQUENCE [LARGE SCALE GENOMIC DNA]</scope>
    <source>
        <strain evidence="6 7">CAIM 600</strain>
    </source>
</reference>
<accession>A0A4Q0YN57</accession>
<comment type="catalytic activity">
    <reaction evidence="3">
        <text>2 GTP = 3',3'-c-di-GMP + 2 diphosphate</text>
        <dbReference type="Rhea" id="RHEA:24898"/>
        <dbReference type="ChEBI" id="CHEBI:33019"/>
        <dbReference type="ChEBI" id="CHEBI:37565"/>
        <dbReference type="ChEBI" id="CHEBI:58805"/>
        <dbReference type="EC" id="2.7.7.65"/>
    </reaction>
</comment>
<evidence type="ECO:0000259" key="5">
    <source>
        <dbReference type="PROSITE" id="PS50887"/>
    </source>
</evidence>
<dbReference type="InterPro" id="IPR000160">
    <property type="entry name" value="GGDEF_dom"/>
</dbReference>
<dbReference type="InterPro" id="IPR050469">
    <property type="entry name" value="Diguanylate_Cyclase"/>
</dbReference>
<dbReference type="EC" id="2.7.7.65" evidence="2"/>
<dbReference type="Gene3D" id="3.30.70.270">
    <property type="match status" value="1"/>
</dbReference>
<comment type="caution">
    <text evidence="6">The sequence shown here is derived from an EMBL/GenBank/DDBJ whole genome shotgun (WGS) entry which is preliminary data.</text>
</comment>
<sequence>MIMHHLLLDQVNQSFPGGLPDNEQLRQFLFNVSETYNNLEQVVTPEEWVPDSCCQGPKKEKAKSVTPLPFPDTLLLFDADNNILCCSLGKGFESFADREYHQQPLEVVPFVHDATVFTEVLNKAVSSEDILSFDYQLESSEGKQHIEARIYAYPGGTVAVLRDVSELRLAESLRRDSYQRAKNTQEQLMQVFSSAPVAMMVCDEQGEITMVNTYAEAHYGLMAEQLIGKTAEALISPASLPRYRDLAEQVLTGDLNNMGYIGVHADIEVRTPTGRRFLAEVGFSRIFYMGRPWLAHTFADITERKRLESELRILASTDPLTGALNRRQFLLNAEREVNSARRHGQALSLVVMDVDWFKTINDNFGHAAGDAVLKEMVAILSTILRQQDQLGRLGGEEFAVLLPGTEIAAAERVAERFRTCLDDARIEHQGEVIKLTASFGVAGLCREYDQFFDIINAADDALYEAKSRGRNRVACAEL</sequence>
<dbReference type="PANTHER" id="PTHR45138:SF9">
    <property type="entry name" value="DIGUANYLATE CYCLASE DGCM-RELATED"/>
    <property type="match status" value="1"/>
</dbReference>
<dbReference type="NCBIfam" id="TIGR00254">
    <property type="entry name" value="GGDEF"/>
    <property type="match status" value="1"/>
</dbReference>
<dbReference type="InterPro" id="IPR029787">
    <property type="entry name" value="Nucleotide_cyclase"/>
</dbReference>
<evidence type="ECO:0000313" key="7">
    <source>
        <dbReference type="Proteomes" id="UP000290287"/>
    </source>
</evidence>
<keyword evidence="7" id="KW-1185">Reference proteome</keyword>
<feature type="domain" description="GGDEF" evidence="5">
    <location>
        <begin position="345"/>
        <end position="478"/>
    </location>
</feature>
<dbReference type="SMART" id="SM00091">
    <property type="entry name" value="PAS"/>
    <property type="match status" value="1"/>
</dbReference>
<dbReference type="Pfam" id="PF08448">
    <property type="entry name" value="PAS_4"/>
    <property type="match status" value="1"/>
</dbReference>
<dbReference type="SUPFAM" id="SSF55073">
    <property type="entry name" value="Nucleotide cyclase"/>
    <property type="match status" value="1"/>
</dbReference>
<proteinExistence type="predicted"/>
<dbReference type="SMART" id="SM00267">
    <property type="entry name" value="GGDEF"/>
    <property type="match status" value="1"/>
</dbReference>
<evidence type="ECO:0000256" key="2">
    <source>
        <dbReference type="ARBA" id="ARBA00012528"/>
    </source>
</evidence>
<gene>
    <name evidence="6" type="ORF">CS022_16160</name>
</gene>
<dbReference type="InterPro" id="IPR035965">
    <property type="entry name" value="PAS-like_dom_sf"/>
</dbReference>
<dbReference type="Pfam" id="PF00990">
    <property type="entry name" value="GGDEF"/>
    <property type="match status" value="1"/>
</dbReference>
<dbReference type="Proteomes" id="UP000290287">
    <property type="component" value="Unassembled WGS sequence"/>
</dbReference>
<dbReference type="SUPFAM" id="SSF55785">
    <property type="entry name" value="PYP-like sensor domain (PAS domain)"/>
    <property type="match status" value="1"/>
</dbReference>
<dbReference type="AlphaFoldDB" id="A0A4Q0YN57"/>
<dbReference type="CDD" id="cd00130">
    <property type="entry name" value="PAS"/>
    <property type="match status" value="1"/>
</dbReference>
<dbReference type="Gene3D" id="3.30.450.20">
    <property type="entry name" value="PAS domain"/>
    <property type="match status" value="1"/>
</dbReference>
<comment type="cofactor">
    <cofactor evidence="1">
        <name>Mg(2+)</name>
        <dbReference type="ChEBI" id="CHEBI:18420"/>
    </cofactor>
</comment>
<evidence type="ECO:0000259" key="4">
    <source>
        <dbReference type="PROSITE" id="PS50112"/>
    </source>
</evidence>
<dbReference type="InterPro" id="IPR000014">
    <property type="entry name" value="PAS"/>
</dbReference>
<dbReference type="InterPro" id="IPR013656">
    <property type="entry name" value="PAS_4"/>
</dbReference>
<dbReference type="NCBIfam" id="TIGR00229">
    <property type="entry name" value="sensory_box"/>
    <property type="match status" value="1"/>
</dbReference>
<name>A0A4Q0YN57_9GAMM</name>
<dbReference type="FunFam" id="3.30.70.270:FF:000001">
    <property type="entry name" value="Diguanylate cyclase domain protein"/>
    <property type="match status" value="1"/>
</dbReference>
<feature type="domain" description="PAS" evidence="4">
    <location>
        <begin position="184"/>
        <end position="254"/>
    </location>
</feature>
<dbReference type="GO" id="GO:0052621">
    <property type="term" value="F:diguanylate cyclase activity"/>
    <property type="evidence" value="ECO:0007669"/>
    <property type="project" value="UniProtKB-EC"/>
</dbReference>
<protein>
    <recommendedName>
        <fullName evidence="2">diguanylate cyclase</fullName>
        <ecNumber evidence="2">2.7.7.65</ecNumber>
    </recommendedName>
</protein>
<evidence type="ECO:0000313" key="6">
    <source>
        <dbReference type="EMBL" id="RXJ72360.1"/>
    </source>
</evidence>
<dbReference type="EMBL" id="PEIB01000022">
    <property type="protein sequence ID" value="RXJ72360.1"/>
    <property type="molecule type" value="Genomic_DNA"/>
</dbReference>
<organism evidence="6 7">
    <name type="scientific">Veronia nyctiphanis</name>
    <dbReference type="NCBI Taxonomy" id="1278244"/>
    <lineage>
        <taxon>Bacteria</taxon>
        <taxon>Pseudomonadati</taxon>
        <taxon>Pseudomonadota</taxon>
        <taxon>Gammaproteobacteria</taxon>
        <taxon>Vibrionales</taxon>
        <taxon>Vibrionaceae</taxon>
        <taxon>Veronia</taxon>
    </lineage>
</organism>
<dbReference type="InterPro" id="IPR043128">
    <property type="entry name" value="Rev_trsase/Diguanyl_cyclase"/>
</dbReference>
<dbReference type="PANTHER" id="PTHR45138">
    <property type="entry name" value="REGULATORY COMPONENTS OF SENSORY TRANSDUCTION SYSTEM"/>
    <property type="match status" value="1"/>
</dbReference>
<dbReference type="PROSITE" id="PS50887">
    <property type="entry name" value="GGDEF"/>
    <property type="match status" value="1"/>
</dbReference>
<evidence type="ECO:0000256" key="3">
    <source>
        <dbReference type="ARBA" id="ARBA00034247"/>
    </source>
</evidence>
<dbReference type="CDD" id="cd01949">
    <property type="entry name" value="GGDEF"/>
    <property type="match status" value="1"/>
</dbReference>
<dbReference type="PROSITE" id="PS50112">
    <property type="entry name" value="PAS"/>
    <property type="match status" value="1"/>
</dbReference>
<evidence type="ECO:0000256" key="1">
    <source>
        <dbReference type="ARBA" id="ARBA00001946"/>
    </source>
</evidence>